<reference evidence="2 3" key="1">
    <citation type="submission" date="2019-12" db="EMBL/GenBank/DDBJ databases">
        <title>Alteromonas phage V22 represents a new genus of marine bacteriophages that requires a novel tail fiber chaperone for host recognition.</title>
        <authorList>
            <person name="Gonzalez-Serrano R."/>
            <person name="Dunne M."/>
            <person name="Rosselli R."/>
            <person name="Martin-Cuadrado A.-B."/>
            <person name="Grosboillot V."/>
            <person name="Zinsli L."/>
            <person name="Roda-Garcia J.J."/>
            <person name="Loessner M.J."/>
            <person name="Rodriguez-Valera F."/>
        </authorList>
    </citation>
    <scope>NUCLEOTIDE SEQUENCE [LARGE SCALE GENOMIC DNA]</scope>
</reference>
<dbReference type="Proteomes" id="UP000479357">
    <property type="component" value="Segment"/>
</dbReference>
<keyword evidence="1" id="KW-0472">Membrane</keyword>
<dbReference type="EMBL" id="MN877442">
    <property type="protein sequence ID" value="QHZ59863.1"/>
    <property type="molecule type" value="Genomic_DNA"/>
</dbReference>
<evidence type="ECO:0000256" key="1">
    <source>
        <dbReference type="SAM" id="Phobius"/>
    </source>
</evidence>
<keyword evidence="1" id="KW-0812">Transmembrane</keyword>
<protein>
    <submittedName>
        <fullName evidence="2">Uncharacterized protein</fullName>
    </submittedName>
</protein>
<proteinExistence type="predicted"/>
<dbReference type="KEGG" id="vg:55626557"/>
<accession>A0A6C0R1G8</accession>
<dbReference type="RefSeq" id="YP_009855817.1">
    <property type="nucleotide sequence ID" value="NC_048847.1"/>
</dbReference>
<feature type="transmembrane region" description="Helical" evidence="1">
    <location>
        <begin position="6"/>
        <end position="28"/>
    </location>
</feature>
<name>A0A6C0R1G8_9CAUD</name>
<keyword evidence="3" id="KW-1185">Reference proteome</keyword>
<evidence type="ECO:0000313" key="2">
    <source>
        <dbReference type="EMBL" id="QHZ59863.1"/>
    </source>
</evidence>
<organism evidence="2 3">
    <name type="scientific">Alteromonas phage vB_AmeM_PT11-V22</name>
    <dbReference type="NCBI Taxonomy" id="2704031"/>
    <lineage>
        <taxon>Viruses</taxon>
        <taxon>Duplodnaviria</taxon>
        <taxon>Heunggongvirae</taxon>
        <taxon>Uroviricota</taxon>
        <taxon>Caudoviricetes</taxon>
        <taxon>Myoalterovirus</taxon>
        <taxon>Myoalterovirus PT11V22</taxon>
    </lineage>
</organism>
<dbReference type="GeneID" id="55626557"/>
<keyword evidence="1" id="KW-1133">Transmembrane helix</keyword>
<sequence length="46" mass="5348">MDNVVWCVVGVIFLACIVGNCVGAYYIVKDKWDYFWKGVFNKDKQL</sequence>
<evidence type="ECO:0000313" key="3">
    <source>
        <dbReference type="Proteomes" id="UP000479357"/>
    </source>
</evidence>